<dbReference type="AlphaFoldDB" id="A0A1Q3BZ07"/>
<dbReference type="InterPro" id="IPR035979">
    <property type="entry name" value="RBD_domain_sf"/>
</dbReference>
<dbReference type="EMBL" id="BDDD01001075">
    <property type="protein sequence ID" value="GAV73122.1"/>
    <property type="molecule type" value="Genomic_DNA"/>
</dbReference>
<organism evidence="1 2">
    <name type="scientific">Cephalotus follicularis</name>
    <name type="common">Albany pitcher plant</name>
    <dbReference type="NCBI Taxonomy" id="3775"/>
    <lineage>
        <taxon>Eukaryota</taxon>
        <taxon>Viridiplantae</taxon>
        <taxon>Streptophyta</taxon>
        <taxon>Embryophyta</taxon>
        <taxon>Tracheophyta</taxon>
        <taxon>Spermatophyta</taxon>
        <taxon>Magnoliopsida</taxon>
        <taxon>eudicotyledons</taxon>
        <taxon>Gunneridae</taxon>
        <taxon>Pentapetalae</taxon>
        <taxon>rosids</taxon>
        <taxon>fabids</taxon>
        <taxon>Oxalidales</taxon>
        <taxon>Cephalotaceae</taxon>
        <taxon>Cephalotus</taxon>
    </lineage>
</organism>
<gene>
    <name evidence="1" type="ORF">CFOL_v3_16609</name>
</gene>
<dbReference type="InterPro" id="IPR052657">
    <property type="entry name" value="PDP_family_Arabidopsis"/>
</dbReference>
<dbReference type="SUPFAM" id="SSF54928">
    <property type="entry name" value="RNA-binding domain, RBD"/>
    <property type="match status" value="1"/>
</dbReference>
<dbReference type="GO" id="GO:0003676">
    <property type="term" value="F:nucleic acid binding"/>
    <property type="evidence" value="ECO:0007669"/>
    <property type="project" value="InterPro"/>
</dbReference>
<evidence type="ECO:0000313" key="2">
    <source>
        <dbReference type="Proteomes" id="UP000187406"/>
    </source>
</evidence>
<accession>A0A1Q3BZ07</accession>
<proteinExistence type="predicted"/>
<reference evidence="2" key="1">
    <citation type="submission" date="2016-04" db="EMBL/GenBank/DDBJ databases">
        <title>Cephalotus genome sequencing.</title>
        <authorList>
            <person name="Fukushima K."/>
            <person name="Hasebe M."/>
            <person name="Fang X."/>
        </authorList>
    </citation>
    <scope>NUCLEOTIDE SEQUENCE [LARGE SCALE GENOMIC DNA]</scope>
    <source>
        <strain evidence="2">cv. St1</strain>
    </source>
</reference>
<protein>
    <recommendedName>
        <fullName evidence="3">PWWP domain-containing protein</fullName>
    </recommendedName>
</protein>
<dbReference type="PANTHER" id="PTHR10688:SF2">
    <property type="entry name" value="PWWP DOMAIN-CONTAINING PROTEIN"/>
    <property type="match status" value="1"/>
</dbReference>
<dbReference type="InParanoid" id="A0A1Q3BZ07"/>
<dbReference type="FunCoup" id="A0A1Q3BZ07">
    <property type="interactions" value="6"/>
</dbReference>
<sequence>MQQFGNFRKGEIVWARRFFPHKWWAGLVLGNYSIGVLVSFFDHERPRYFLESEICSFEDNFATLVKNVNCHTTQALLDQALKFLGHRAALSLRCPCLNFRELGPTCARADETVNLFRADVLLAFVLGIAVRPSVDEANLVNAVTFLARISTFYLYTSSKQKCLYHKAIPQHNSIADDTPAGESHATGVVDGSQLFYERMEIKCHEDQLDISTVTHTSQKQSESLYEMLITLHCLALDPFYLVPQCLSTAKRTFLSFRIWSYQNNSDLCFKRCSPKTIGAQTSYPWYALIKLSIKADRRKGSKKMLCHFAPCTQSLVNRSTLKRQLDQSANCNLYSKLRRIMPFSAYGTNAYLPGRKIECETGISDAMIARNDLYVALYKLSNTMRIKSFNGPIAYLQRCRIGIEADSFNAFFARSEVNLEIQKHSFTMVQSLSSVCNIGIMDVVQNMFALVNHESHQTDIVEKAIRAQEQVENVNPLYDSKSYMSYFKIQEPDKGLEFLKDNCTFICYANYDTEKITYGVHTEGVKVDHNMRYLRSTDTKLGFDHVIGRKVDDDEVSHPNEALTKSPLNFYLAADQPKMQDGKGDESTSVKTKRLVSMNVAFGDKFKVKKGLYQHNTDDISLRSQVAPQSEALASSGLCKSLHMKFPEDYNLPSKEELIKKFSAFGRVDSLRTKVFSFAGSAQVVFTQSLDAVAAYQYAKRKKVVFGRAKVLFWLDPFELKRRGKRYWAPSLTGKPDLKSCLKNSNPSKKEGKGGPRKVRFLMET</sequence>
<evidence type="ECO:0000313" key="1">
    <source>
        <dbReference type="EMBL" id="GAV73122.1"/>
    </source>
</evidence>
<dbReference type="PANTHER" id="PTHR10688">
    <property type="entry name" value="PWWP DOMAIN-CONTAINING PROTEIN"/>
    <property type="match status" value="1"/>
</dbReference>
<keyword evidence="2" id="KW-1185">Reference proteome</keyword>
<dbReference type="Proteomes" id="UP000187406">
    <property type="component" value="Unassembled WGS sequence"/>
</dbReference>
<evidence type="ECO:0008006" key="3">
    <source>
        <dbReference type="Google" id="ProtNLM"/>
    </source>
</evidence>
<dbReference type="CDD" id="cd05162">
    <property type="entry name" value="PWWP"/>
    <property type="match status" value="1"/>
</dbReference>
<name>A0A1Q3BZ07_CEPFO</name>
<dbReference type="OrthoDB" id="1914593at2759"/>
<comment type="caution">
    <text evidence="1">The sequence shown here is derived from an EMBL/GenBank/DDBJ whole genome shotgun (WGS) entry which is preliminary data.</text>
</comment>